<reference evidence="1 2" key="1">
    <citation type="submission" date="2024-02" db="EMBL/GenBank/DDBJ databases">
        <title>Deinococcus xinjiangensis NBRC 107630.</title>
        <authorList>
            <person name="Ichikawa N."/>
            <person name="Katano-Makiyama Y."/>
            <person name="Hidaka K."/>
        </authorList>
    </citation>
    <scope>NUCLEOTIDE SEQUENCE [LARGE SCALE GENOMIC DNA]</scope>
    <source>
        <strain evidence="1 2">NBRC 107630</strain>
    </source>
</reference>
<accession>A0ABP9VBP1</accession>
<dbReference type="EMBL" id="BAABRN010000006">
    <property type="protein sequence ID" value="GAA5501127.1"/>
    <property type="molecule type" value="Genomic_DNA"/>
</dbReference>
<evidence type="ECO:0000313" key="2">
    <source>
        <dbReference type="Proteomes" id="UP001458946"/>
    </source>
</evidence>
<dbReference type="Proteomes" id="UP001458946">
    <property type="component" value="Unassembled WGS sequence"/>
</dbReference>
<sequence length="96" mass="11276">MRWVLISVLYDIDARLLEYPQAFDLQQRPRFETAITHFDEGYLEEEDFVVLLAAFYALDYQTTPARAPASPTYTALQRQLVFEKVRRMPFIPRASS</sequence>
<keyword evidence="2" id="KW-1185">Reference proteome</keyword>
<evidence type="ECO:0000313" key="1">
    <source>
        <dbReference type="EMBL" id="GAA5501127.1"/>
    </source>
</evidence>
<gene>
    <name evidence="1" type="ORF">Dxin01_00858</name>
</gene>
<comment type="caution">
    <text evidence="1">The sequence shown here is derived from an EMBL/GenBank/DDBJ whole genome shotgun (WGS) entry which is preliminary data.</text>
</comment>
<protein>
    <submittedName>
        <fullName evidence="1">Uncharacterized protein</fullName>
    </submittedName>
</protein>
<organism evidence="1 2">
    <name type="scientific">Deinococcus xinjiangensis</name>
    <dbReference type="NCBI Taxonomy" id="457454"/>
    <lineage>
        <taxon>Bacteria</taxon>
        <taxon>Thermotogati</taxon>
        <taxon>Deinococcota</taxon>
        <taxon>Deinococci</taxon>
        <taxon>Deinococcales</taxon>
        <taxon>Deinococcaceae</taxon>
        <taxon>Deinococcus</taxon>
    </lineage>
</organism>
<proteinExistence type="predicted"/>
<name>A0ABP9VBP1_9DEIO</name>